<accession>A0A1X1IRB8</accession>
<reference evidence="2 3" key="1">
    <citation type="journal article" date="2016" name="Eur. J. Clin. Microbiol. Infect. Dis.">
        <title>Whole genome sequencing as a tool for phylogenetic analysis of clinical strains of Mitis group streptococci.</title>
        <authorList>
            <person name="Rasmussen L.H."/>
            <person name="Dargis R."/>
            <person name="Hojholt K."/>
            <person name="Christensen J.J."/>
            <person name="Skovgaard O."/>
            <person name="Justesen U.S."/>
            <person name="Rosenvinge F.S."/>
            <person name="Moser C."/>
            <person name="Lukjancenko O."/>
            <person name="Rasmussen S."/>
            <person name="Nielsen X.C."/>
        </authorList>
    </citation>
    <scope>NUCLEOTIDE SEQUENCE [LARGE SCALE GENOMIC DNA]</scope>
    <source>
        <strain evidence="2 3">RH_9883_08</strain>
    </source>
</reference>
<protein>
    <recommendedName>
        <fullName evidence="4">DUF218 domain-containing protein</fullName>
    </recommendedName>
</protein>
<proteinExistence type="predicted"/>
<keyword evidence="1" id="KW-1133">Transmembrane helix</keyword>
<dbReference type="EMBL" id="NCUX01000033">
    <property type="protein sequence ID" value="ORO75533.1"/>
    <property type="molecule type" value="Genomic_DNA"/>
</dbReference>
<evidence type="ECO:0000313" key="2">
    <source>
        <dbReference type="EMBL" id="ORO75533.1"/>
    </source>
</evidence>
<evidence type="ECO:0008006" key="4">
    <source>
        <dbReference type="Google" id="ProtNLM"/>
    </source>
</evidence>
<keyword evidence="1" id="KW-0812">Transmembrane</keyword>
<keyword evidence="1" id="KW-0472">Membrane</keyword>
<dbReference type="RefSeq" id="WP_084975405.1">
    <property type="nucleotide sequence ID" value="NZ_NCUX01000033.1"/>
</dbReference>
<gene>
    <name evidence="2" type="ORF">B7708_09440</name>
</gene>
<evidence type="ECO:0000256" key="1">
    <source>
        <dbReference type="SAM" id="Phobius"/>
    </source>
</evidence>
<organism evidence="2 3">
    <name type="scientific">Streptococcus oralis subsp. dentisani</name>
    <dbReference type="NCBI Taxonomy" id="1458253"/>
    <lineage>
        <taxon>Bacteria</taxon>
        <taxon>Bacillati</taxon>
        <taxon>Bacillota</taxon>
        <taxon>Bacilli</taxon>
        <taxon>Lactobacillales</taxon>
        <taxon>Streptococcaceae</taxon>
        <taxon>Streptococcus</taxon>
    </lineage>
</organism>
<feature type="transmembrane region" description="Helical" evidence="1">
    <location>
        <begin position="20"/>
        <end position="37"/>
    </location>
</feature>
<dbReference type="Proteomes" id="UP000193780">
    <property type="component" value="Unassembled WGS sequence"/>
</dbReference>
<name>A0A1X1IRB8_STROR</name>
<sequence length="511" mass="59120">MNLLNIFSELDYKAIIEGSLTNLIPTIIAGGFTLFVIDKMTNYIRISKKMESYGFKGTASKKGFSKTDIKKMCKETERLDIIFVSGYGFFSANKTPLKKAMDKGMKIRFLCAQVDNNFLTDIENLEVEQRNRKSGTKISEEICEIVNEYESYILDNKVVEQYLNKIKQLERLDIEQGYLENGKDIKNEIAKLCKQLEYYKCEKKMEIRYYSTEYRLPFILSQSKPSKGKITTKVWLNITLPPYKSVENFMLTGERVDDINKDEGDFNFIEMMEEHFESIWNKASRTLGENEINKESQYKAWEQLLKSSSERMIKSRQTGNGLLIEVAAQHPLDEGKYPNEEFSKRLDKAIELYNRLNQSGESVFIYVPGSVHKNNEVADELSLSGAGKQYLVEKGISSAVIYSDEMNVKYKGDQGVYNSTDECYVATQIFEEMKFKQIYCVCSPAQLLRKAFSYIKFGTLPFFEVANAETLHHSYVNEYFKMIPLLLSDDKALQLDSELGEEIRKYRKPMK</sequence>
<comment type="caution">
    <text evidence="2">The sequence shown here is derived from an EMBL/GenBank/DDBJ whole genome shotgun (WGS) entry which is preliminary data.</text>
</comment>
<dbReference type="AlphaFoldDB" id="A0A1X1IRB8"/>
<evidence type="ECO:0000313" key="3">
    <source>
        <dbReference type="Proteomes" id="UP000193780"/>
    </source>
</evidence>